<name>A0A177EPL9_9EURO</name>
<feature type="compositionally biased region" description="Basic and acidic residues" evidence="1">
    <location>
        <begin position="184"/>
        <end position="193"/>
    </location>
</feature>
<dbReference type="RefSeq" id="XP_022505886.1">
    <property type="nucleotide sequence ID" value="XM_022661807.1"/>
</dbReference>
<feature type="compositionally biased region" description="Low complexity" evidence="1">
    <location>
        <begin position="248"/>
        <end position="258"/>
    </location>
</feature>
<feature type="region of interest" description="Disordered" evidence="1">
    <location>
        <begin position="492"/>
        <end position="541"/>
    </location>
</feature>
<proteinExistence type="predicted"/>
<keyword evidence="3" id="KW-1185">Reference proteome</keyword>
<evidence type="ECO:0000313" key="2">
    <source>
        <dbReference type="EMBL" id="OAG33934.1"/>
    </source>
</evidence>
<comment type="caution">
    <text evidence="2">The sequence shown here is derived from an EMBL/GenBank/DDBJ whole genome shotgun (WGS) entry which is preliminary data.</text>
</comment>
<feature type="compositionally biased region" description="Polar residues" evidence="1">
    <location>
        <begin position="131"/>
        <end position="151"/>
    </location>
</feature>
<feature type="region of interest" description="Disordered" evidence="1">
    <location>
        <begin position="248"/>
        <end position="283"/>
    </location>
</feature>
<feature type="compositionally biased region" description="Basic and acidic residues" evidence="1">
    <location>
        <begin position="369"/>
        <end position="378"/>
    </location>
</feature>
<feature type="compositionally biased region" description="Polar residues" evidence="1">
    <location>
        <begin position="379"/>
        <end position="395"/>
    </location>
</feature>
<dbReference type="AlphaFoldDB" id="A0A177EPL9"/>
<feature type="compositionally biased region" description="Basic and acidic residues" evidence="1">
    <location>
        <begin position="153"/>
        <end position="164"/>
    </location>
</feature>
<dbReference type="GeneID" id="34607012"/>
<sequence>MSSTAPEAYYFATIAAYPYLSQILTDITRKSFPSSFINGGPAPDWKFPTSHELWNILYHCSQSMLEEVTNKVRSVSSAYNAERENTDPEISQQVHEAQNAYSTSKDFPSAEISYIAPKSVVNSSSLPPLSTPQRVPTSRSVPAQLTGSTRRPLTRDIQRSRPNDNLRALTASSTSHVGKKSRPTGREKAKATDQRISGVQRMLKETVEESSATAASPAPAVLDDSFCYNTPSSSPSCLTDDEKIPASSASTLASSMSSDHLDDSIASKDTTPPGNGSTLASSMSSDQFKQSIASTQKSFTLLTLSPTRKTLTMSTTTMTKTNTTTSRRKQQQSTVLKGGPIGGRVKKRELPEKVRAQQAHHSMPLVRQPKIERSETDSRASVSPSIDTLPPSSASGTLLPIEELNHDFSPPLSPVGPHSLDTTFEPPFRTPTDAAPENPGPVSTGRRSIGSVGRITKNAIRHVRGDPSKRAINETAGLSRKLLEQERRRHSFGALNGELPAGTGQGSDTRPGRHSLGALPTRRDIKAEVGKRAGSKPPWLSDYPLHRIATIR</sequence>
<evidence type="ECO:0000256" key="1">
    <source>
        <dbReference type="SAM" id="MobiDB-lite"/>
    </source>
</evidence>
<feature type="region of interest" description="Disordered" evidence="1">
    <location>
        <begin position="428"/>
        <end position="449"/>
    </location>
</feature>
<feature type="compositionally biased region" description="Polar residues" evidence="1">
    <location>
        <begin position="88"/>
        <end position="103"/>
    </location>
</feature>
<feature type="region of interest" description="Disordered" evidence="1">
    <location>
        <begin position="79"/>
        <end position="103"/>
    </location>
</feature>
<feature type="compositionally biased region" description="Polar residues" evidence="1">
    <location>
        <begin position="267"/>
        <end position="283"/>
    </location>
</feature>
<protein>
    <submittedName>
        <fullName evidence="2">Uncharacterized protein</fullName>
    </submittedName>
</protein>
<dbReference type="EMBL" id="LVKK01000198">
    <property type="protein sequence ID" value="OAG33934.1"/>
    <property type="molecule type" value="Genomic_DNA"/>
</dbReference>
<organism evidence="2 3">
    <name type="scientific">Fonsecaea monophora</name>
    <dbReference type="NCBI Taxonomy" id="254056"/>
    <lineage>
        <taxon>Eukaryota</taxon>
        <taxon>Fungi</taxon>
        <taxon>Dikarya</taxon>
        <taxon>Ascomycota</taxon>
        <taxon>Pezizomycotina</taxon>
        <taxon>Eurotiomycetes</taxon>
        <taxon>Chaetothyriomycetidae</taxon>
        <taxon>Chaetothyriales</taxon>
        <taxon>Herpotrichiellaceae</taxon>
        <taxon>Fonsecaea</taxon>
    </lineage>
</organism>
<feature type="compositionally biased region" description="Basic and acidic residues" evidence="1">
    <location>
        <begin position="521"/>
        <end position="531"/>
    </location>
</feature>
<evidence type="ECO:0000313" key="3">
    <source>
        <dbReference type="Proteomes" id="UP000077002"/>
    </source>
</evidence>
<feature type="region of interest" description="Disordered" evidence="1">
    <location>
        <begin position="121"/>
        <end position="197"/>
    </location>
</feature>
<feature type="region of interest" description="Disordered" evidence="1">
    <location>
        <begin position="318"/>
        <end position="395"/>
    </location>
</feature>
<reference evidence="2 3" key="1">
    <citation type="submission" date="2016-03" db="EMBL/GenBank/DDBJ databases">
        <title>Draft genome sequence of the Fonsecaea monophora CBS 269.37.</title>
        <authorList>
            <person name="Bombassaro A."/>
            <person name="Vinicius W.A."/>
            <person name="De Hoog S."/>
            <person name="Sun J."/>
            <person name="Souza E.M."/>
            <person name="Raittz R.T."/>
            <person name="Costa F."/>
            <person name="Leao A.C."/>
            <person name="Tadra-Sfeir M.Z."/>
            <person name="Baura V."/>
            <person name="Balsanelli E."/>
            <person name="Pedrosa F.O."/>
            <person name="Moreno L.F."/>
            <person name="Steffens M.B."/>
            <person name="Xi L."/>
            <person name="Bocca A.L."/>
            <person name="Felipe M.S."/>
            <person name="Teixeira M."/>
            <person name="Telles Filho F.Q."/>
            <person name="Azevedo C.M."/>
            <person name="Gomes R."/>
            <person name="Vicente V.A."/>
        </authorList>
    </citation>
    <scope>NUCLEOTIDE SEQUENCE [LARGE SCALE GENOMIC DNA]</scope>
    <source>
        <strain evidence="2 3">CBS 269.37</strain>
    </source>
</reference>
<dbReference type="Proteomes" id="UP000077002">
    <property type="component" value="Unassembled WGS sequence"/>
</dbReference>
<accession>A0A177EPL9</accession>
<gene>
    <name evidence="2" type="ORF">AYO21_11934</name>
</gene>